<accession>A0A519BQK5</accession>
<dbReference type="PANTHER" id="PTHR46387:SF2">
    <property type="entry name" value="RIBONUCLEASE HI"/>
    <property type="match status" value="1"/>
</dbReference>
<dbReference type="GO" id="GO:0004523">
    <property type="term" value="F:RNA-DNA hybrid ribonuclease activity"/>
    <property type="evidence" value="ECO:0007669"/>
    <property type="project" value="InterPro"/>
</dbReference>
<dbReference type="Pfam" id="PF13456">
    <property type="entry name" value="RVT_3"/>
    <property type="match status" value="1"/>
</dbReference>
<dbReference type="SUPFAM" id="SSF53098">
    <property type="entry name" value="Ribonuclease H-like"/>
    <property type="match status" value="1"/>
</dbReference>
<dbReference type="InterPro" id="IPR012337">
    <property type="entry name" value="RNaseH-like_sf"/>
</dbReference>
<organism evidence="2 3">
    <name type="scientific">Candidatus Acididesulfobacter diazotrophicus</name>
    <dbReference type="NCBI Taxonomy" id="2597226"/>
    <lineage>
        <taxon>Bacteria</taxon>
        <taxon>Deltaproteobacteria</taxon>
        <taxon>Candidatus Acidulodesulfobacterales</taxon>
        <taxon>Candidatus Acididesulfobacter</taxon>
    </lineage>
</organism>
<evidence type="ECO:0000313" key="3">
    <source>
        <dbReference type="Proteomes" id="UP000319296"/>
    </source>
</evidence>
<proteinExistence type="predicted"/>
<sequence length="148" mass="16719">MNLNLDIYTDGASRKNPGQAGAGIFIKHLNGEIIAEIARYLGITTNNEAEYMAFIIALEYLLNEFKIDDDVNLIKINFYSDSQLLIRQINGQYSVKSPNILPLHKKASELINKLNKKNSISVNFSYIPREHNKQADRLANIAIDNNIP</sequence>
<dbReference type="EMBL" id="SGBB01000001">
    <property type="protein sequence ID" value="RZD19543.1"/>
    <property type="molecule type" value="Genomic_DNA"/>
</dbReference>
<reference evidence="2 3" key="1">
    <citation type="journal article" date="2019" name="ISME J.">
        <title>Insights into ecological role of a new deltaproteobacterial order Candidatus Acidulodesulfobacterales by metagenomics and metatranscriptomics.</title>
        <authorList>
            <person name="Tan S."/>
            <person name="Liu J."/>
            <person name="Fang Y."/>
            <person name="Hedlund B.P."/>
            <person name="Lian Z.H."/>
            <person name="Huang L.Y."/>
            <person name="Li J.T."/>
            <person name="Huang L.N."/>
            <person name="Li W.J."/>
            <person name="Jiang H.C."/>
            <person name="Dong H.L."/>
            <person name="Shu W.S."/>
        </authorList>
    </citation>
    <scope>NUCLEOTIDE SEQUENCE [LARGE SCALE GENOMIC DNA]</scope>
    <source>
        <strain evidence="2">AP1</strain>
    </source>
</reference>
<dbReference type="GO" id="GO:0003676">
    <property type="term" value="F:nucleic acid binding"/>
    <property type="evidence" value="ECO:0007669"/>
    <property type="project" value="InterPro"/>
</dbReference>
<evidence type="ECO:0000259" key="1">
    <source>
        <dbReference type="PROSITE" id="PS50879"/>
    </source>
</evidence>
<dbReference type="PANTHER" id="PTHR46387">
    <property type="entry name" value="POLYNUCLEOTIDYL TRANSFERASE, RIBONUCLEASE H-LIKE SUPERFAMILY PROTEIN"/>
    <property type="match status" value="1"/>
</dbReference>
<name>A0A519BQK5_9DELT</name>
<dbReference type="Gene3D" id="3.30.420.10">
    <property type="entry name" value="Ribonuclease H-like superfamily/Ribonuclease H"/>
    <property type="match status" value="1"/>
</dbReference>
<dbReference type="PROSITE" id="PS50879">
    <property type="entry name" value="RNASE_H_1"/>
    <property type="match status" value="1"/>
</dbReference>
<dbReference type="CDD" id="cd09279">
    <property type="entry name" value="RNase_HI_like"/>
    <property type="match status" value="1"/>
</dbReference>
<feature type="domain" description="RNase H type-1" evidence="1">
    <location>
        <begin position="1"/>
        <end position="144"/>
    </location>
</feature>
<dbReference type="Proteomes" id="UP000319296">
    <property type="component" value="Unassembled WGS sequence"/>
</dbReference>
<protein>
    <submittedName>
        <fullName evidence="2">Ribonuclease HI family protein</fullName>
    </submittedName>
</protein>
<comment type="caution">
    <text evidence="2">The sequence shown here is derived from an EMBL/GenBank/DDBJ whole genome shotgun (WGS) entry which is preliminary data.</text>
</comment>
<dbReference type="InterPro" id="IPR036397">
    <property type="entry name" value="RNaseH_sf"/>
</dbReference>
<evidence type="ECO:0000313" key="2">
    <source>
        <dbReference type="EMBL" id="RZD19543.1"/>
    </source>
</evidence>
<dbReference type="AlphaFoldDB" id="A0A519BQK5"/>
<dbReference type="InterPro" id="IPR002156">
    <property type="entry name" value="RNaseH_domain"/>
</dbReference>
<gene>
    <name evidence="2" type="ORF">EVG15_01280</name>
</gene>